<dbReference type="EMBL" id="AFNH02001173">
    <property type="protein sequence ID" value="EZG43838.1"/>
    <property type="molecule type" value="Genomic_DNA"/>
</dbReference>
<dbReference type="SUPFAM" id="SSF144217">
    <property type="entry name" value="CSL zinc finger"/>
    <property type="match status" value="1"/>
</dbReference>
<evidence type="ECO:0000256" key="3">
    <source>
        <dbReference type="ARBA" id="ARBA00023004"/>
    </source>
</evidence>
<reference evidence="9" key="1">
    <citation type="submission" date="2013-12" db="EMBL/GenBank/DDBJ databases">
        <authorList>
            <person name="Omoto C.K."/>
            <person name="Sibley D."/>
            <person name="Venepally P."/>
            <person name="Hadjithomas M."/>
            <person name="Karamycheva S."/>
            <person name="Brunk B."/>
            <person name="Roos D."/>
            <person name="Caler E."/>
            <person name="Lorenzi H."/>
        </authorList>
    </citation>
    <scope>NUCLEOTIDE SEQUENCE</scope>
</reference>
<comment type="caution">
    <text evidence="9">The sequence shown here is derived from an EMBL/GenBank/DDBJ whole genome shotgun (WGS) entry which is preliminary data.</text>
</comment>
<evidence type="ECO:0000256" key="6">
    <source>
        <dbReference type="ARBA" id="ARBA00041070"/>
    </source>
</evidence>
<dbReference type="RefSeq" id="XP_011132993.1">
    <property type="nucleotide sequence ID" value="XM_011134691.1"/>
</dbReference>
<keyword evidence="3" id="KW-0408">Iron</keyword>
<dbReference type="AlphaFoldDB" id="A0A023AZD1"/>
<evidence type="ECO:0000256" key="4">
    <source>
        <dbReference type="ARBA" id="ARBA00024032"/>
    </source>
</evidence>
<comment type="similarity">
    <text evidence="4">Belongs to the DPH3 family.</text>
</comment>
<dbReference type="OrthoDB" id="66964at2759"/>
<keyword evidence="10" id="KW-1185">Reference proteome</keyword>
<dbReference type="PROSITE" id="PS51074">
    <property type="entry name" value="DPH_MB"/>
    <property type="match status" value="1"/>
</dbReference>
<proteinExistence type="inferred from homology"/>
<evidence type="ECO:0000256" key="7">
    <source>
        <dbReference type="ARBA" id="ARBA00048125"/>
    </source>
</evidence>
<evidence type="ECO:0000256" key="2">
    <source>
        <dbReference type="ARBA" id="ARBA00022723"/>
    </source>
</evidence>
<dbReference type="GO" id="GO:0046872">
    <property type="term" value="F:metal ion binding"/>
    <property type="evidence" value="ECO:0007669"/>
    <property type="project" value="UniProtKB-KW"/>
</dbReference>
<keyword evidence="2" id="KW-0479">Metal-binding</keyword>
<feature type="domain" description="DPH-type MB" evidence="8">
    <location>
        <begin position="22"/>
        <end position="78"/>
    </location>
</feature>
<dbReference type="Pfam" id="PF05207">
    <property type="entry name" value="Zn_ribbon_CSL"/>
    <property type="match status" value="1"/>
</dbReference>
<dbReference type="InterPro" id="IPR044248">
    <property type="entry name" value="DPH3/4-like"/>
</dbReference>
<comment type="catalytic activity">
    <reaction evidence="7">
        <text>2 [3Fe-4S](0)-[protein] + 2 Fe(2+)-[Dph3] + NADH = 2 [4Fe-4S](1+)-[protein] + 2 [Dph3] + NAD(+) + H(+)</text>
        <dbReference type="Rhea" id="RHEA:71239"/>
        <dbReference type="Rhea" id="RHEA-COMP:17997"/>
        <dbReference type="Rhea" id="RHEA-COMP:17998"/>
        <dbReference type="Rhea" id="RHEA-COMP:18001"/>
        <dbReference type="Rhea" id="RHEA-COMP:18002"/>
        <dbReference type="ChEBI" id="CHEBI:15378"/>
        <dbReference type="ChEBI" id="CHEBI:29033"/>
        <dbReference type="ChEBI" id="CHEBI:33723"/>
        <dbReference type="ChEBI" id="CHEBI:47402"/>
        <dbReference type="ChEBI" id="CHEBI:57540"/>
        <dbReference type="ChEBI" id="CHEBI:57945"/>
        <dbReference type="ChEBI" id="CHEBI:83228"/>
    </reaction>
</comment>
<sequence>MWMGEPETDLLYTEEEAVGFSIYKSVPLEEWEWDDSAGCYLLECPCGDAFSITKEDIAKGYRVCECPSCSLKVRIIVQ</sequence>
<accession>A0A023AZD1</accession>
<evidence type="ECO:0000313" key="9">
    <source>
        <dbReference type="EMBL" id="EZG43838.1"/>
    </source>
</evidence>
<dbReference type="VEuPathDB" id="CryptoDB:GNI_157630"/>
<dbReference type="GO" id="GO:0017183">
    <property type="term" value="P:protein histidyl modification to diphthamide"/>
    <property type="evidence" value="ECO:0007669"/>
    <property type="project" value="InterPro"/>
</dbReference>
<dbReference type="Gene3D" id="3.10.660.10">
    <property type="entry name" value="DPH Zinc finger"/>
    <property type="match status" value="1"/>
</dbReference>
<evidence type="ECO:0000256" key="1">
    <source>
        <dbReference type="ARBA" id="ARBA00005156"/>
    </source>
</evidence>
<dbReference type="GeneID" id="22915486"/>
<dbReference type="Proteomes" id="UP000019763">
    <property type="component" value="Unassembled WGS sequence"/>
</dbReference>
<dbReference type="InterPro" id="IPR007872">
    <property type="entry name" value="DPH_MB_dom"/>
</dbReference>
<comment type="pathway">
    <text evidence="1">Protein modification; peptidyl-diphthamide biosynthesis.</text>
</comment>
<gene>
    <name evidence="9" type="ORF">GNI_157630</name>
</gene>
<protein>
    <recommendedName>
        <fullName evidence="6">Diphthamide biosynthesis protein 3</fullName>
    </recommendedName>
</protein>
<evidence type="ECO:0000259" key="8">
    <source>
        <dbReference type="PROSITE" id="PS51074"/>
    </source>
</evidence>
<organism evidence="9 10">
    <name type="scientific">Gregarina niphandrodes</name>
    <name type="common">Septate eugregarine</name>
    <dbReference type="NCBI Taxonomy" id="110365"/>
    <lineage>
        <taxon>Eukaryota</taxon>
        <taxon>Sar</taxon>
        <taxon>Alveolata</taxon>
        <taxon>Apicomplexa</taxon>
        <taxon>Conoidasida</taxon>
        <taxon>Gregarinasina</taxon>
        <taxon>Eugregarinorida</taxon>
        <taxon>Gregarinidae</taxon>
        <taxon>Gregarina</taxon>
    </lineage>
</organism>
<dbReference type="PANTHER" id="PTHR21454:SF31">
    <property type="entry name" value="DIPHTHAMIDE BIOSYNTHESIS PROTEIN 3"/>
    <property type="match status" value="1"/>
</dbReference>
<evidence type="ECO:0000313" key="10">
    <source>
        <dbReference type="Proteomes" id="UP000019763"/>
    </source>
</evidence>
<evidence type="ECO:0000256" key="5">
    <source>
        <dbReference type="ARBA" id="ARBA00036267"/>
    </source>
</evidence>
<dbReference type="OMA" id="LFTYPCP"/>
<dbReference type="InterPro" id="IPR036671">
    <property type="entry name" value="DPH_MB_sf"/>
</dbReference>
<comment type="catalytic activity">
    <reaction evidence="5">
        <text>[3Fe-4S](1+)-[protein] + Fe(2+)-[Dph3] = [3Fe-4S](0)-[protein] + Fe(3+)-[Dph3]</text>
        <dbReference type="Rhea" id="RHEA:71235"/>
        <dbReference type="Rhea" id="RHEA-COMP:17996"/>
        <dbReference type="Rhea" id="RHEA-COMP:17997"/>
        <dbReference type="Rhea" id="RHEA-COMP:18002"/>
        <dbReference type="Rhea" id="RHEA-COMP:18003"/>
        <dbReference type="ChEBI" id="CHEBI:29033"/>
        <dbReference type="ChEBI" id="CHEBI:29034"/>
        <dbReference type="ChEBI" id="CHEBI:33751"/>
        <dbReference type="ChEBI" id="CHEBI:47402"/>
        <dbReference type="ChEBI" id="CHEBI:83228"/>
    </reaction>
</comment>
<name>A0A023AZD1_GRENI</name>
<dbReference type="PANTHER" id="PTHR21454">
    <property type="entry name" value="DPH3 HOMOLOG-RELATED"/>
    <property type="match status" value="1"/>
</dbReference>